<comment type="similarity">
    <text evidence="2">Belongs to the auxin efflux carrier (TC 2.A.69) family.</text>
</comment>
<evidence type="ECO:0000256" key="1">
    <source>
        <dbReference type="ARBA" id="ARBA00004651"/>
    </source>
</evidence>
<proteinExistence type="inferred from homology"/>
<feature type="transmembrane region" description="Helical" evidence="8">
    <location>
        <begin position="20"/>
        <end position="37"/>
    </location>
</feature>
<keyword evidence="6 8" id="KW-1133">Transmembrane helix</keyword>
<evidence type="ECO:0000256" key="5">
    <source>
        <dbReference type="ARBA" id="ARBA00022692"/>
    </source>
</evidence>
<dbReference type="EMBL" id="FNNZ01000010">
    <property type="protein sequence ID" value="SDW89102.1"/>
    <property type="molecule type" value="Genomic_DNA"/>
</dbReference>
<keyword evidence="10" id="KW-1185">Reference proteome</keyword>
<feature type="transmembrane region" description="Helical" evidence="8">
    <location>
        <begin position="254"/>
        <end position="275"/>
    </location>
</feature>
<keyword evidence="4" id="KW-1003">Cell membrane</keyword>
<accession>A0A1H2X860</accession>
<evidence type="ECO:0000256" key="7">
    <source>
        <dbReference type="ARBA" id="ARBA00023136"/>
    </source>
</evidence>
<dbReference type="PANTHER" id="PTHR36838">
    <property type="entry name" value="AUXIN EFFLUX CARRIER FAMILY PROTEIN"/>
    <property type="match status" value="1"/>
</dbReference>
<feature type="transmembrane region" description="Helical" evidence="8">
    <location>
        <begin position="224"/>
        <end position="242"/>
    </location>
</feature>
<dbReference type="Gene3D" id="1.20.1530.20">
    <property type="match status" value="1"/>
</dbReference>
<feature type="transmembrane region" description="Helical" evidence="8">
    <location>
        <begin position="43"/>
        <end position="65"/>
    </location>
</feature>
<dbReference type="Pfam" id="PF03547">
    <property type="entry name" value="Mem_trans"/>
    <property type="match status" value="1"/>
</dbReference>
<reference evidence="10" key="1">
    <citation type="submission" date="2016-10" db="EMBL/GenBank/DDBJ databases">
        <authorList>
            <person name="Varghese N."/>
            <person name="Submissions S."/>
        </authorList>
    </citation>
    <scope>NUCLEOTIDE SEQUENCE [LARGE SCALE GENOMIC DNA]</scope>
    <source>
        <strain evidence="10">DSM 217</strain>
    </source>
</reference>
<dbReference type="GO" id="GO:0055085">
    <property type="term" value="P:transmembrane transport"/>
    <property type="evidence" value="ECO:0007669"/>
    <property type="project" value="InterPro"/>
</dbReference>
<comment type="subcellular location">
    <subcellularLocation>
        <location evidence="1">Cell membrane</location>
        <topology evidence="1">Multi-pass membrane protein</topology>
    </subcellularLocation>
</comment>
<dbReference type="AlphaFoldDB" id="A0A1H2X860"/>
<evidence type="ECO:0000256" key="8">
    <source>
        <dbReference type="SAM" id="Phobius"/>
    </source>
</evidence>
<keyword evidence="3" id="KW-0813">Transport</keyword>
<dbReference type="GO" id="GO:0005886">
    <property type="term" value="C:plasma membrane"/>
    <property type="evidence" value="ECO:0007669"/>
    <property type="project" value="UniProtKB-SubCell"/>
</dbReference>
<dbReference type="InterPro" id="IPR038770">
    <property type="entry name" value="Na+/solute_symporter_sf"/>
</dbReference>
<keyword evidence="5 8" id="KW-0812">Transmembrane</keyword>
<keyword evidence="7 8" id="KW-0472">Membrane</keyword>
<evidence type="ECO:0000256" key="4">
    <source>
        <dbReference type="ARBA" id="ARBA00022475"/>
    </source>
</evidence>
<organism evidence="9 10">
    <name type="scientific">Thiocapsa roseopersicina</name>
    <dbReference type="NCBI Taxonomy" id="1058"/>
    <lineage>
        <taxon>Bacteria</taxon>
        <taxon>Pseudomonadati</taxon>
        <taxon>Pseudomonadota</taxon>
        <taxon>Gammaproteobacteria</taxon>
        <taxon>Chromatiales</taxon>
        <taxon>Chromatiaceae</taxon>
        <taxon>Thiocapsa</taxon>
    </lineage>
</organism>
<name>A0A1H2X860_THIRO</name>
<evidence type="ECO:0008006" key="11">
    <source>
        <dbReference type="Google" id="ProtNLM"/>
    </source>
</evidence>
<evidence type="ECO:0000256" key="6">
    <source>
        <dbReference type="ARBA" id="ARBA00022989"/>
    </source>
</evidence>
<evidence type="ECO:0000313" key="10">
    <source>
        <dbReference type="Proteomes" id="UP000198816"/>
    </source>
</evidence>
<dbReference type="InterPro" id="IPR004776">
    <property type="entry name" value="Mem_transp_PIN-like"/>
</dbReference>
<dbReference type="PANTHER" id="PTHR36838:SF1">
    <property type="entry name" value="SLR1864 PROTEIN"/>
    <property type="match status" value="1"/>
</dbReference>
<gene>
    <name evidence="9" type="ORF">SAMN05421783_11075</name>
</gene>
<feature type="transmembrane region" description="Helical" evidence="8">
    <location>
        <begin position="197"/>
        <end position="218"/>
    </location>
</feature>
<dbReference type="STRING" id="1058.SAMN05421783_11075"/>
<evidence type="ECO:0000313" key="9">
    <source>
        <dbReference type="EMBL" id="SDW89102.1"/>
    </source>
</evidence>
<protein>
    <recommendedName>
        <fullName evidence="11">Transporter</fullName>
    </recommendedName>
</protein>
<feature type="transmembrane region" description="Helical" evidence="8">
    <location>
        <begin position="134"/>
        <end position="155"/>
    </location>
</feature>
<evidence type="ECO:0000256" key="3">
    <source>
        <dbReference type="ARBA" id="ARBA00022448"/>
    </source>
</evidence>
<sequence length="276" mass="29207">MVAVGFLYARRHRPDMRAATALNMDVFVPALVFSALASKDVDLGAYGLLAVAGVVLVLGSGLVAWPIARLSGISVRTFVPPMMFVNSGNMGIPLLVLAFGEQAMPAAVVLFLIENVLHFSVGTRMLDRRADILGVLRTPVMLACIAGLVVNLSGVPLPELISRPVDMLGQVSIPLMLFTLGVRLVDVNLADWRVGLLGAFVRPVIGALLAWGIALILALPPEQASILIVFAALPPAVLNAIFAERYDQEPERVASIVLLGNAAALITLPAVLLLVL</sequence>
<feature type="transmembrane region" description="Helical" evidence="8">
    <location>
        <begin position="167"/>
        <end position="185"/>
    </location>
</feature>
<dbReference type="Proteomes" id="UP000198816">
    <property type="component" value="Unassembled WGS sequence"/>
</dbReference>
<evidence type="ECO:0000256" key="2">
    <source>
        <dbReference type="ARBA" id="ARBA00010145"/>
    </source>
</evidence>